<dbReference type="PROSITE" id="PS51257">
    <property type="entry name" value="PROKAR_LIPOPROTEIN"/>
    <property type="match status" value="1"/>
</dbReference>
<reference evidence="4 5" key="1">
    <citation type="journal article" date="2006" name="Nat. Biotechnol.">
        <title>Genome sequence of the ubiquitous hydrocarbon-degrading marine bacterium Alcanivorax borkumensis.</title>
        <authorList>
            <person name="Schneiker S."/>
            <person name="Martins dos Santos V.A.P."/>
            <person name="Bartels D."/>
            <person name="Bekel T."/>
            <person name="Brecht M."/>
            <person name="Buhrmester J."/>
            <person name="Chernikova T.N."/>
            <person name="Denaro R."/>
            <person name="Ferrer M."/>
            <person name="Gertler C."/>
            <person name="Goesmann A."/>
            <person name="Golyshina O.V."/>
            <person name="Kaminski F."/>
            <person name="Khachane A.N."/>
            <person name="Lang S."/>
            <person name="Linke B."/>
            <person name="McHardy A.C."/>
            <person name="Meyer F."/>
            <person name="Nechitaylo T."/>
            <person name="Puehler A."/>
            <person name="Regenhardt D."/>
            <person name="Rupp O."/>
            <person name="Sabirova J.S."/>
            <person name="Selbitschka W."/>
            <person name="Yakimov M.M."/>
            <person name="Timmis K.N."/>
            <person name="Vorhoelter F.-J."/>
            <person name="Weidner S."/>
            <person name="Kaiser O."/>
            <person name="Golyshin P.N."/>
        </authorList>
    </citation>
    <scope>NUCLEOTIDE SEQUENCE [LARGE SCALE GENOMIC DNA]</scope>
    <source>
        <strain evidence="5">ATCC 700651 / DSM 11573 / NCIMB 13689 / SK2</strain>
    </source>
</reference>
<dbReference type="eggNOG" id="ENOG5032SQ9">
    <property type="taxonomic scope" value="Bacteria"/>
</dbReference>
<evidence type="ECO:0000256" key="1">
    <source>
        <dbReference type="SAM" id="MobiDB-lite"/>
    </source>
</evidence>
<dbReference type="Gene3D" id="3.90.640.20">
    <property type="entry name" value="Heat-shock cognate protein, ATPase"/>
    <property type="match status" value="1"/>
</dbReference>
<dbReference type="AlphaFoldDB" id="Q0VTM1"/>
<evidence type="ECO:0000313" key="5">
    <source>
        <dbReference type="Proteomes" id="UP000008871"/>
    </source>
</evidence>
<feature type="region of interest" description="Disordered" evidence="1">
    <location>
        <begin position="21"/>
        <end position="48"/>
    </location>
</feature>
<dbReference type="STRING" id="393595.ABO_0039"/>
<evidence type="ECO:0000313" key="4">
    <source>
        <dbReference type="EMBL" id="CAL15487.1"/>
    </source>
</evidence>
<dbReference type="Proteomes" id="UP000008871">
    <property type="component" value="Chromosome"/>
</dbReference>
<name>Q0VTM1_ALCBS</name>
<dbReference type="Gene3D" id="3.30.565.40">
    <property type="entry name" value="Fervidobacterium nodosum Rt17-B1 like"/>
    <property type="match status" value="1"/>
</dbReference>
<feature type="domain" description="DUF3298" evidence="2">
    <location>
        <begin position="185"/>
        <end position="260"/>
    </location>
</feature>
<keyword evidence="5" id="KW-1185">Reference proteome</keyword>
<accession>Q0VTM1</accession>
<feature type="domain" description="Deacetylase PdaC" evidence="3">
    <location>
        <begin position="71"/>
        <end position="166"/>
    </location>
</feature>
<dbReference type="Pfam" id="PF11738">
    <property type="entry name" value="DUF3298"/>
    <property type="match status" value="1"/>
</dbReference>
<evidence type="ECO:0000259" key="3">
    <source>
        <dbReference type="Pfam" id="PF13739"/>
    </source>
</evidence>
<dbReference type="InterPro" id="IPR021729">
    <property type="entry name" value="DUF3298"/>
</dbReference>
<dbReference type="HOGENOM" id="CLU_081196_0_0_6"/>
<gene>
    <name evidence="4" type="ordered locus">ABO_0039</name>
</gene>
<dbReference type="OrthoDB" id="8610451at2"/>
<dbReference type="InterPro" id="IPR025303">
    <property type="entry name" value="PdaC"/>
</dbReference>
<organism evidence="4 5">
    <name type="scientific">Alcanivorax borkumensis (strain ATCC 700651 / DSM 11573 / NCIMB 13689 / SK2)</name>
    <dbReference type="NCBI Taxonomy" id="393595"/>
    <lineage>
        <taxon>Bacteria</taxon>
        <taxon>Pseudomonadati</taxon>
        <taxon>Pseudomonadota</taxon>
        <taxon>Gammaproteobacteria</taxon>
        <taxon>Oceanospirillales</taxon>
        <taxon>Alcanivoracaceae</taxon>
        <taxon>Alcanivorax</taxon>
    </lineage>
</organism>
<dbReference type="EMBL" id="AM286690">
    <property type="protein sequence ID" value="CAL15487.1"/>
    <property type="molecule type" value="Genomic_DNA"/>
</dbReference>
<protein>
    <recommendedName>
        <fullName evidence="6">DUF3298 domain-containing protein</fullName>
    </recommendedName>
</protein>
<dbReference type="KEGG" id="abo:ABO_0039"/>
<proteinExistence type="predicted"/>
<feature type="compositionally biased region" description="Low complexity" evidence="1">
    <location>
        <begin position="34"/>
        <end position="47"/>
    </location>
</feature>
<dbReference type="Pfam" id="PF13739">
    <property type="entry name" value="PdaC"/>
    <property type="match status" value="1"/>
</dbReference>
<dbReference type="RefSeq" id="WP_011587337.1">
    <property type="nucleotide sequence ID" value="NC_008260.1"/>
</dbReference>
<evidence type="ECO:0008006" key="6">
    <source>
        <dbReference type="Google" id="ProtNLM"/>
    </source>
</evidence>
<dbReference type="InterPro" id="IPR037126">
    <property type="entry name" value="PdaC/RsiV-like_sf"/>
</dbReference>
<evidence type="ECO:0000259" key="2">
    <source>
        <dbReference type="Pfam" id="PF11738"/>
    </source>
</evidence>
<sequence length="271" mass="30129">MRITLILLIASALLAGCEDSNAPAKPTAKSTDSAAAIKNPAANPKGATPQTLVRNVHALEKTDEQCDADGCPKVDLQWLTFENQAELNDAITQHLAAMLIHNEDNPNHDVRIEDLADAFLQDASDMAMASRQGWELTATVKKQGRRGDVITLSMETYEYTGGAHGVPSVQYFHWDLAKQQSVKLNDMLVPGQQAAFWEKAREQHTAWLNKENLDQAFRDSWPFDKTDNVFFTDKGLVLQYNVYHIAPYAMGQPTLTIPYSDLDGILRAPYL</sequence>